<dbReference type="InterPro" id="IPR000522">
    <property type="entry name" value="ABC_transptr_permease_BtuC"/>
</dbReference>
<evidence type="ECO:0000256" key="4">
    <source>
        <dbReference type="ARBA" id="ARBA00022475"/>
    </source>
</evidence>
<dbReference type="CDD" id="cd06550">
    <property type="entry name" value="TM_ABC_iron-siderophores_like"/>
    <property type="match status" value="1"/>
</dbReference>
<feature type="transmembrane region" description="Helical" evidence="8">
    <location>
        <begin position="153"/>
        <end position="175"/>
    </location>
</feature>
<dbReference type="Pfam" id="PF01032">
    <property type="entry name" value="FecCD"/>
    <property type="match status" value="1"/>
</dbReference>
<dbReference type="RefSeq" id="WP_368845812.1">
    <property type="nucleotide sequence ID" value="NZ_CP194411.1"/>
</dbReference>
<accession>A0ABV3X1L0</accession>
<organism evidence="9 10">
    <name type="scientific">Selenomonas sputigena</name>
    <dbReference type="NCBI Taxonomy" id="69823"/>
    <lineage>
        <taxon>Bacteria</taxon>
        <taxon>Bacillati</taxon>
        <taxon>Bacillota</taxon>
        <taxon>Negativicutes</taxon>
        <taxon>Selenomonadales</taxon>
        <taxon>Selenomonadaceae</taxon>
        <taxon>Selenomonas</taxon>
    </lineage>
</organism>
<keyword evidence="3" id="KW-0813">Transport</keyword>
<evidence type="ECO:0000256" key="6">
    <source>
        <dbReference type="ARBA" id="ARBA00022989"/>
    </source>
</evidence>
<dbReference type="PANTHER" id="PTHR30472">
    <property type="entry name" value="FERRIC ENTEROBACTIN TRANSPORT SYSTEM PERMEASE PROTEIN"/>
    <property type="match status" value="1"/>
</dbReference>
<dbReference type="Gene3D" id="1.10.3470.10">
    <property type="entry name" value="ABC transporter involved in vitamin B12 uptake, BtuC"/>
    <property type="match status" value="1"/>
</dbReference>
<feature type="transmembrane region" description="Helical" evidence="8">
    <location>
        <begin position="69"/>
        <end position="86"/>
    </location>
</feature>
<evidence type="ECO:0000313" key="9">
    <source>
        <dbReference type="EMBL" id="MEX5284075.1"/>
    </source>
</evidence>
<proteinExistence type="inferred from homology"/>
<sequence length="338" mass="35283">MLKNTRGRLALIWLCTLLLLAGSAALSLLGGRYGMDLSEIAGVLTGGLFGEGTDTMGYAVLWKLRMPRILLDALVGAGLALAGAAFQGIFRNPLVSPGVLGVSSGAAFGAALGILLSGVNGFSMALAMLFGLVSVAFTYSLARVRGQVSSLSLVLSGMIVSAVFSALISIIKYVADPYDKLPAITYWLMGSFANASYENVQYAGIPILLSGALLLALRWRINVLSLGDEEAKSIGVQPARIRRSVILLATIMTASGVMVSGTIGWVGLVIPHICRMIIGVDHGKLLPLSAAVGAIFLILVDFTARTATAGEIPIGILTAIIGAPFFAVLFKRTKGAWQ</sequence>
<feature type="transmembrane region" description="Helical" evidence="8">
    <location>
        <begin position="282"/>
        <end position="300"/>
    </location>
</feature>
<dbReference type="InterPro" id="IPR037294">
    <property type="entry name" value="ABC_BtuC-like"/>
</dbReference>
<dbReference type="PANTHER" id="PTHR30472:SF70">
    <property type="entry name" value="MOLYBDATE IMPORT SYSTEM PERMEASE PROTEIN MOLB"/>
    <property type="match status" value="1"/>
</dbReference>
<feature type="transmembrane region" description="Helical" evidence="8">
    <location>
        <begin position="122"/>
        <end position="141"/>
    </location>
</feature>
<gene>
    <name evidence="9" type="ORF">QCO44_00230</name>
</gene>
<reference evidence="9 10" key="1">
    <citation type="submission" date="2023-04" db="EMBL/GenBank/DDBJ databases">
        <title>Genome Sequence of Selenomonas sputigena ATCC 33150.</title>
        <authorList>
            <person name="Miller D.P."/>
            <person name="Anvari S."/>
            <person name="Polson S.W."/>
            <person name="Macdonald M."/>
            <person name="Mcdowell J.V."/>
        </authorList>
    </citation>
    <scope>NUCLEOTIDE SEQUENCE [LARGE SCALE GENOMIC DNA]</scope>
    <source>
        <strain evidence="9 10">ATCC 33150</strain>
    </source>
</reference>
<evidence type="ECO:0000256" key="7">
    <source>
        <dbReference type="ARBA" id="ARBA00023136"/>
    </source>
</evidence>
<keyword evidence="10" id="KW-1185">Reference proteome</keyword>
<dbReference type="Proteomes" id="UP001559623">
    <property type="component" value="Unassembled WGS sequence"/>
</dbReference>
<evidence type="ECO:0000256" key="3">
    <source>
        <dbReference type="ARBA" id="ARBA00022448"/>
    </source>
</evidence>
<evidence type="ECO:0000256" key="5">
    <source>
        <dbReference type="ARBA" id="ARBA00022692"/>
    </source>
</evidence>
<keyword evidence="7 8" id="KW-0472">Membrane</keyword>
<dbReference type="SUPFAM" id="SSF81345">
    <property type="entry name" value="ABC transporter involved in vitamin B12 uptake, BtuC"/>
    <property type="match status" value="1"/>
</dbReference>
<feature type="transmembrane region" description="Helical" evidence="8">
    <location>
        <begin position="312"/>
        <end position="330"/>
    </location>
</feature>
<feature type="transmembrane region" description="Helical" evidence="8">
    <location>
        <begin position="245"/>
        <end position="270"/>
    </location>
</feature>
<evidence type="ECO:0000256" key="8">
    <source>
        <dbReference type="SAM" id="Phobius"/>
    </source>
</evidence>
<keyword evidence="4" id="KW-1003">Cell membrane</keyword>
<keyword evidence="6 8" id="KW-1133">Transmembrane helix</keyword>
<comment type="caution">
    <text evidence="9">The sequence shown here is derived from an EMBL/GenBank/DDBJ whole genome shotgun (WGS) entry which is preliminary data.</text>
</comment>
<comment type="similarity">
    <text evidence="2">Belongs to the binding-protein-dependent transport system permease family. FecCD subfamily.</text>
</comment>
<feature type="transmembrane region" description="Helical" evidence="8">
    <location>
        <begin position="200"/>
        <end position="217"/>
    </location>
</feature>
<protein>
    <submittedName>
        <fullName evidence="9">Iron ABC transporter permease</fullName>
    </submittedName>
</protein>
<dbReference type="EMBL" id="JARVLH010000001">
    <property type="protein sequence ID" value="MEX5284075.1"/>
    <property type="molecule type" value="Genomic_DNA"/>
</dbReference>
<evidence type="ECO:0000256" key="2">
    <source>
        <dbReference type="ARBA" id="ARBA00007935"/>
    </source>
</evidence>
<keyword evidence="5 8" id="KW-0812">Transmembrane</keyword>
<evidence type="ECO:0000256" key="1">
    <source>
        <dbReference type="ARBA" id="ARBA00004651"/>
    </source>
</evidence>
<evidence type="ECO:0000313" key="10">
    <source>
        <dbReference type="Proteomes" id="UP001559623"/>
    </source>
</evidence>
<comment type="subcellular location">
    <subcellularLocation>
        <location evidence="1">Cell membrane</location>
        <topology evidence="1">Multi-pass membrane protein</topology>
    </subcellularLocation>
</comment>
<name>A0ABV3X1L0_9FIRM</name>